<keyword evidence="2" id="KW-0472">Membrane</keyword>
<feature type="region of interest" description="Disordered" evidence="1">
    <location>
        <begin position="148"/>
        <end position="180"/>
    </location>
</feature>
<evidence type="ECO:0000256" key="2">
    <source>
        <dbReference type="SAM" id="Phobius"/>
    </source>
</evidence>
<dbReference type="AlphaFoldDB" id="A0A0F9LDS6"/>
<keyword evidence="2" id="KW-1133">Transmembrane helix</keyword>
<accession>A0A0F9LDS6</accession>
<evidence type="ECO:0000313" key="3">
    <source>
        <dbReference type="EMBL" id="KKM93134.1"/>
    </source>
</evidence>
<protein>
    <submittedName>
        <fullName evidence="3">Uncharacterized protein</fullName>
    </submittedName>
</protein>
<organism evidence="3">
    <name type="scientific">marine sediment metagenome</name>
    <dbReference type="NCBI Taxonomy" id="412755"/>
    <lineage>
        <taxon>unclassified sequences</taxon>
        <taxon>metagenomes</taxon>
        <taxon>ecological metagenomes</taxon>
    </lineage>
</organism>
<feature type="transmembrane region" description="Helical" evidence="2">
    <location>
        <begin position="74"/>
        <end position="96"/>
    </location>
</feature>
<evidence type="ECO:0000256" key="1">
    <source>
        <dbReference type="SAM" id="MobiDB-lite"/>
    </source>
</evidence>
<keyword evidence="2" id="KW-0812">Transmembrane</keyword>
<name>A0A0F9LDS6_9ZZZZ</name>
<sequence length="180" mass="20444">MDNYINAGSYVIGLCFTLWVVCSMVVLATLLVAFVTDIQARMPPLFDLIIPFRDDYKTGPDPISWFTLFQTVGAGLLLTILSLFLWPLYIVMALLYTARATYRHWAAIMKLIRATMNIRMTSPITSTLKEEKPLKGTLGIGVNSVKEPRWARPPEKPKGFVLKRESDKLDNEVPARRSHR</sequence>
<proteinExistence type="predicted"/>
<gene>
    <name evidence="3" type="ORF">LCGC14_1211340</name>
</gene>
<reference evidence="3" key="1">
    <citation type="journal article" date="2015" name="Nature">
        <title>Complex archaea that bridge the gap between prokaryotes and eukaryotes.</title>
        <authorList>
            <person name="Spang A."/>
            <person name="Saw J.H."/>
            <person name="Jorgensen S.L."/>
            <person name="Zaremba-Niedzwiedzka K."/>
            <person name="Martijn J."/>
            <person name="Lind A.E."/>
            <person name="van Eijk R."/>
            <person name="Schleper C."/>
            <person name="Guy L."/>
            <person name="Ettema T.J."/>
        </authorList>
    </citation>
    <scope>NUCLEOTIDE SEQUENCE</scope>
</reference>
<dbReference type="EMBL" id="LAZR01006306">
    <property type="protein sequence ID" value="KKM93134.1"/>
    <property type="molecule type" value="Genomic_DNA"/>
</dbReference>
<feature type="transmembrane region" description="Helical" evidence="2">
    <location>
        <begin position="12"/>
        <end position="35"/>
    </location>
</feature>
<comment type="caution">
    <text evidence="3">The sequence shown here is derived from an EMBL/GenBank/DDBJ whole genome shotgun (WGS) entry which is preliminary data.</text>
</comment>